<dbReference type="Pfam" id="PF13860">
    <property type="entry name" value="FlgD_ig"/>
    <property type="match status" value="1"/>
</dbReference>
<comment type="function">
    <text evidence="4 5">Required for flagellar hook formation. May act as a scaffolding protein.</text>
</comment>
<evidence type="ECO:0000256" key="4">
    <source>
        <dbReference type="ARBA" id="ARBA00024746"/>
    </source>
</evidence>
<dbReference type="InterPro" id="IPR005648">
    <property type="entry name" value="FlgD"/>
</dbReference>
<dbReference type="Pfam" id="PF03963">
    <property type="entry name" value="FlgD"/>
    <property type="match status" value="1"/>
</dbReference>
<comment type="caution">
    <text evidence="7">The sequence shown here is derived from an EMBL/GenBank/DDBJ whole genome shotgun (WGS) entry which is preliminary data.</text>
</comment>
<keyword evidence="8" id="KW-1185">Reference proteome</keyword>
<comment type="similarity">
    <text evidence="1 5">Belongs to the FlgD family.</text>
</comment>
<dbReference type="Gene3D" id="2.30.30.910">
    <property type="match status" value="1"/>
</dbReference>
<evidence type="ECO:0000313" key="8">
    <source>
        <dbReference type="Proteomes" id="UP000614261"/>
    </source>
</evidence>
<dbReference type="Gene3D" id="2.60.40.4070">
    <property type="match status" value="1"/>
</dbReference>
<evidence type="ECO:0000313" key="7">
    <source>
        <dbReference type="EMBL" id="GGB74379.1"/>
    </source>
</evidence>
<dbReference type="EMBL" id="BMGD01000006">
    <property type="protein sequence ID" value="GGB74379.1"/>
    <property type="molecule type" value="Genomic_DNA"/>
</dbReference>
<keyword evidence="3 5" id="KW-1005">Bacterial flagellum biogenesis</keyword>
<sequence>MTPISSSITPATGAQNANGANAALNANFDMFLKLLTTQMQNQDPLDPMETSEYTQQLVQYSAVEQSIQQTSTLKDILASLSTQDLAQSANFLGTYAMFDSATAGMSATTPADWSWEASRAVETLSATITNASGQVVETRVLDAARAGNFRWDGSLSNGRTAPDGSYTLALTARAADGANVPVAIRSKGLIDQVETVGGVVRLGINGADFGVPDLIRVRSRADD</sequence>
<dbReference type="Proteomes" id="UP000614261">
    <property type="component" value="Unassembled WGS sequence"/>
</dbReference>
<keyword evidence="7" id="KW-0969">Cilium</keyword>
<proteinExistence type="inferred from homology"/>
<dbReference type="RefSeq" id="WP_188515441.1">
    <property type="nucleotide sequence ID" value="NZ_BMGD01000006.1"/>
</dbReference>
<evidence type="ECO:0000256" key="5">
    <source>
        <dbReference type="RuleBase" id="RU362076"/>
    </source>
</evidence>
<protein>
    <recommendedName>
        <fullName evidence="2 5">Basal-body rod modification protein FlgD</fullName>
    </recommendedName>
</protein>
<dbReference type="InterPro" id="IPR025965">
    <property type="entry name" value="FlgD/Vpr_Ig-like"/>
</dbReference>
<keyword evidence="7" id="KW-0966">Cell projection</keyword>
<evidence type="ECO:0000256" key="2">
    <source>
        <dbReference type="ARBA" id="ARBA00016013"/>
    </source>
</evidence>
<organism evidence="7 8">
    <name type="scientific">Blastomonas aquatica</name>
    <dbReference type="NCBI Taxonomy" id="1510276"/>
    <lineage>
        <taxon>Bacteria</taxon>
        <taxon>Pseudomonadati</taxon>
        <taxon>Pseudomonadota</taxon>
        <taxon>Alphaproteobacteria</taxon>
        <taxon>Sphingomonadales</taxon>
        <taxon>Sphingomonadaceae</taxon>
        <taxon>Blastomonas</taxon>
    </lineage>
</organism>
<name>A0ABQ1JTT4_9SPHN</name>
<evidence type="ECO:0000256" key="3">
    <source>
        <dbReference type="ARBA" id="ARBA00022795"/>
    </source>
</evidence>
<accession>A0ABQ1JTT4</accession>
<gene>
    <name evidence="7" type="primary">flgD</name>
    <name evidence="7" type="ORF">GCM10010833_31990</name>
</gene>
<evidence type="ECO:0000256" key="1">
    <source>
        <dbReference type="ARBA" id="ARBA00010577"/>
    </source>
</evidence>
<evidence type="ECO:0000259" key="6">
    <source>
        <dbReference type="Pfam" id="PF13860"/>
    </source>
</evidence>
<reference evidence="8" key="1">
    <citation type="journal article" date="2019" name="Int. J. Syst. Evol. Microbiol.">
        <title>The Global Catalogue of Microorganisms (GCM) 10K type strain sequencing project: providing services to taxonomists for standard genome sequencing and annotation.</title>
        <authorList>
            <consortium name="The Broad Institute Genomics Platform"/>
            <consortium name="The Broad Institute Genome Sequencing Center for Infectious Disease"/>
            <person name="Wu L."/>
            <person name="Ma J."/>
        </authorList>
    </citation>
    <scope>NUCLEOTIDE SEQUENCE [LARGE SCALE GENOMIC DNA]</scope>
    <source>
        <strain evidence="8">CGMCC 1.12851</strain>
    </source>
</reference>
<feature type="domain" description="FlgD/Vpr Ig-like" evidence="6">
    <location>
        <begin position="107"/>
        <end position="175"/>
    </location>
</feature>
<keyword evidence="7" id="KW-0282">Flagellum</keyword>